<evidence type="ECO:0000313" key="3">
    <source>
        <dbReference type="Proteomes" id="UP001151081"/>
    </source>
</evidence>
<proteinExistence type="predicted"/>
<gene>
    <name evidence="2" type="ORF">KEG57_04455</name>
</gene>
<sequence length="181" mass="20546">MSTPDSEIDRAYAAARFAEMSDEQLRAVVGPAREDYTEEARALAAAELQKRGARVDRKKLSIARRVQEDPRLGFSWLNYYPALLGMSGVGTAFIAAQTFWEGRSSLIAFLVTALQCSFVVTVAVLLSRRRAFGYYLHWVLPVAAIFLHYAPFALLWVVGNQVYLYRHRRVFLSTEEPVRPR</sequence>
<feature type="transmembrane region" description="Helical" evidence="1">
    <location>
        <begin position="106"/>
        <end position="126"/>
    </location>
</feature>
<keyword evidence="1" id="KW-0812">Transmembrane</keyword>
<keyword evidence="3" id="KW-1185">Reference proteome</keyword>
<dbReference type="AlphaFoldDB" id="A0A9X3WZS0"/>
<accession>A0A9X3WZS0</accession>
<keyword evidence="1" id="KW-1133">Transmembrane helix</keyword>
<dbReference type="Proteomes" id="UP001151081">
    <property type="component" value="Unassembled WGS sequence"/>
</dbReference>
<name>A0A9X3WZS0_9BACT</name>
<dbReference type="RefSeq" id="WP_272417822.1">
    <property type="nucleotide sequence ID" value="NZ_JAGTJJ010000001.1"/>
</dbReference>
<comment type="caution">
    <text evidence="2">The sequence shown here is derived from an EMBL/GenBank/DDBJ whole genome shotgun (WGS) entry which is preliminary data.</text>
</comment>
<keyword evidence="1" id="KW-0472">Membrane</keyword>
<dbReference type="EMBL" id="JAGTJJ010000001">
    <property type="protein sequence ID" value="MDC3979738.1"/>
    <property type="molecule type" value="Genomic_DNA"/>
</dbReference>
<organism evidence="2 3">
    <name type="scientific">Polyangium jinanense</name>
    <dbReference type="NCBI Taxonomy" id="2829994"/>
    <lineage>
        <taxon>Bacteria</taxon>
        <taxon>Pseudomonadati</taxon>
        <taxon>Myxococcota</taxon>
        <taxon>Polyangia</taxon>
        <taxon>Polyangiales</taxon>
        <taxon>Polyangiaceae</taxon>
        <taxon>Polyangium</taxon>
    </lineage>
</organism>
<evidence type="ECO:0000313" key="2">
    <source>
        <dbReference type="EMBL" id="MDC3979738.1"/>
    </source>
</evidence>
<feature type="transmembrane region" description="Helical" evidence="1">
    <location>
        <begin position="138"/>
        <end position="158"/>
    </location>
</feature>
<reference evidence="2 3" key="1">
    <citation type="submission" date="2021-04" db="EMBL/GenBank/DDBJ databases">
        <title>Genome analysis of Polyangium sp.</title>
        <authorList>
            <person name="Li Y."/>
            <person name="Wang J."/>
        </authorList>
    </citation>
    <scope>NUCLEOTIDE SEQUENCE [LARGE SCALE GENOMIC DNA]</scope>
    <source>
        <strain evidence="2 3">SDU14</strain>
    </source>
</reference>
<feature type="transmembrane region" description="Helical" evidence="1">
    <location>
        <begin position="79"/>
        <end position="100"/>
    </location>
</feature>
<evidence type="ECO:0000256" key="1">
    <source>
        <dbReference type="SAM" id="Phobius"/>
    </source>
</evidence>
<protein>
    <submittedName>
        <fullName evidence="2">Uncharacterized protein</fullName>
    </submittedName>
</protein>